<dbReference type="Proteomes" id="UP000054324">
    <property type="component" value="Unassembled WGS sequence"/>
</dbReference>
<evidence type="ECO:0000313" key="2">
    <source>
        <dbReference type="Proteomes" id="UP000054324"/>
    </source>
</evidence>
<dbReference type="OrthoDB" id="6281343at2759"/>
<dbReference type="CTD" id="20326495"/>
<sequence>MNLGWLDVSADSVFAIQPNSVVLIPGASSTIDIMAFPRAVKRYDATIVCTIKENPEPFMMRVACDGAIPLVEVDKKVFNFEKVLIQR</sequence>
<dbReference type="GO" id="GO:0005930">
    <property type="term" value="C:axoneme"/>
    <property type="evidence" value="ECO:0007669"/>
    <property type="project" value="TreeGrafter"/>
</dbReference>
<protein>
    <submittedName>
        <fullName evidence="1">Uncharacterized protein</fullName>
    </submittedName>
</protein>
<evidence type="ECO:0000313" key="1">
    <source>
        <dbReference type="EMBL" id="KER18263.1"/>
    </source>
</evidence>
<keyword evidence="2" id="KW-1185">Reference proteome</keyword>
<dbReference type="InterPro" id="IPR033305">
    <property type="entry name" value="Hydin-like"/>
</dbReference>
<gene>
    <name evidence="1" type="ORF">T265_12327</name>
</gene>
<dbReference type="GO" id="GO:0003341">
    <property type="term" value="P:cilium movement"/>
    <property type="evidence" value="ECO:0007669"/>
    <property type="project" value="TreeGrafter"/>
</dbReference>
<dbReference type="STRING" id="6198.A0A074YU74"/>
<dbReference type="EMBL" id="KL604938">
    <property type="protein sequence ID" value="KER18263.1"/>
    <property type="molecule type" value="Genomic_DNA"/>
</dbReference>
<proteinExistence type="predicted"/>
<organism evidence="1 2">
    <name type="scientific">Opisthorchis viverrini</name>
    <name type="common">Southeast Asian liver fluke</name>
    <dbReference type="NCBI Taxonomy" id="6198"/>
    <lineage>
        <taxon>Eukaryota</taxon>
        <taxon>Metazoa</taxon>
        <taxon>Spiralia</taxon>
        <taxon>Lophotrochozoa</taxon>
        <taxon>Platyhelminthes</taxon>
        <taxon>Trematoda</taxon>
        <taxon>Digenea</taxon>
        <taxon>Opisthorchiida</taxon>
        <taxon>Opisthorchiata</taxon>
        <taxon>Opisthorchiidae</taxon>
        <taxon>Opisthorchis</taxon>
    </lineage>
</organism>
<dbReference type="Gene3D" id="2.60.40.10">
    <property type="entry name" value="Immunoglobulins"/>
    <property type="match status" value="1"/>
</dbReference>
<dbReference type="PANTHER" id="PTHR23053">
    <property type="entry name" value="DLEC1 DELETED IN LUNG AND ESOPHAGEAL CANCER 1"/>
    <property type="match status" value="1"/>
</dbReference>
<dbReference type="KEGG" id="ovi:T265_12327"/>
<dbReference type="GO" id="GO:1904158">
    <property type="term" value="P:axonemal central apparatus assembly"/>
    <property type="evidence" value="ECO:0007669"/>
    <property type="project" value="TreeGrafter"/>
</dbReference>
<name>A0A074YU74_OPIVI</name>
<dbReference type="InterPro" id="IPR013783">
    <property type="entry name" value="Ig-like_fold"/>
</dbReference>
<dbReference type="GeneID" id="20326495"/>
<dbReference type="PANTHER" id="PTHR23053:SF0">
    <property type="entry name" value="HYDROCEPHALUS-INDUCING PROTEIN HOMOLOG"/>
    <property type="match status" value="1"/>
</dbReference>
<reference evidence="1 2" key="1">
    <citation type="submission" date="2013-11" db="EMBL/GenBank/DDBJ databases">
        <title>Opisthorchis viverrini - life in the bile duct.</title>
        <authorList>
            <person name="Young N.D."/>
            <person name="Nagarajan N."/>
            <person name="Lin S.J."/>
            <person name="Korhonen P.K."/>
            <person name="Jex A.R."/>
            <person name="Hall R.S."/>
            <person name="Safavi-Hemami H."/>
            <person name="Kaewkong W."/>
            <person name="Bertrand D."/>
            <person name="Gao S."/>
            <person name="Seet Q."/>
            <person name="Wongkham S."/>
            <person name="Teh B.T."/>
            <person name="Wongkham C."/>
            <person name="Intapan P.M."/>
            <person name="Maleewong W."/>
            <person name="Yang X."/>
            <person name="Hu M."/>
            <person name="Wang Z."/>
            <person name="Hofmann A."/>
            <person name="Sternberg P.W."/>
            <person name="Tan P."/>
            <person name="Wang J."/>
            <person name="Gasser R.B."/>
        </authorList>
    </citation>
    <scope>NUCLEOTIDE SEQUENCE [LARGE SCALE GENOMIC DNA]</scope>
</reference>
<dbReference type="RefSeq" id="XP_009177990.1">
    <property type="nucleotide sequence ID" value="XM_009179726.1"/>
</dbReference>
<accession>A0A074YU74</accession>
<dbReference type="AlphaFoldDB" id="A0A074YU74"/>